<evidence type="ECO:0000256" key="3">
    <source>
        <dbReference type="ARBA" id="ARBA00012438"/>
    </source>
</evidence>
<dbReference type="GO" id="GO:0005524">
    <property type="term" value="F:ATP binding"/>
    <property type="evidence" value="ECO:0007669"/>
    <property type="project" value="UniProtKB-KW"/>
</dbReference>
<evidence type="ECO:0000256" key="13">
    <source>
        <dbReference type="ARBA" id="ARBA00023136"/>
    </source>
</evidence>
<evidence type="ECO:0000256" key="6">
    <source>
        <dbReference type="ARBA" id="ARBA00022679"/>
    </source>
</evidence>
<dbReference type="InterPro" id="IPR036890">
    <property type="entry name" value="HATPase_C_sf"/>
</dbReference>
<name>A0ABU9VFQ8_9BACI</name>
<keyword evidence="13 14" id="KW-0472">Membrane</keyword>
<keyword evidence="12" id="KW-0902">Two-component regulatory system</keyword>
<dbReference type="InterPro" id="IPR003594">
    <property type="entry name" value="HATPase_dom"/>
</dbReference>
<keyword evidence="10 16" id="KW-0067">ATP-binding</keyword>
<organism evidence="16 17">
    <name type="scientific">Alkalicoccobacillus gibsonii</name>
    <dbReference type="NCBI Taxonomy" id="79881"/>
    <lineage>
        <taxon>Bacteria</taxon>
        <taxon>Bacillati</taxon>
        <taxon>Bacillota</taxon>
        <taxon>Bacilli</taxon>
        <taxon>Bacillales</taxon>
        <taxon>Bacillaceae</taxon>
        <taxon>Alkalicoccobacillus</taxon>
    </lineage>
</organism>
<protein>
    <recommendedName>
        <fullName evidence="3">histidine kinase</fullName>
        <ecNumber evidence="3">2.7.13.3</ecNumber>
    </recommendedName>
</protein>
<dbReference type="Gene3D" id="3.30.565.10">
    <property type="entry name" value="Histidine kinase-like ATPase, C-terminal domain"/>
    <property type="match status" value="1"/>
</dbReference>
<evidence type="ECO:0000256" key="12">
    <source>
        <dbReference type="ARBA" id="ARBA00023012"/>
    </source>
</evidence>
<dbReference type="RefSeq" id="WP_343129814.1">
    <property type="nucleotide sequence ID" value="NZ_JBCITK010000001.1"/>
</dbReference>
<keyword evidence="8" id="KW-0547">Nucleotide-binding</keyword>
<evidence type="ECO:0000313" key="16">
    <source>
        <dbReference type="EMBL" id="MEN0642736.1"/>
    </source>
</evidence>
<reference evidence="16 17" key="1">
    <citation type="submission" date="2024-03" db="EMBL/GenBank/DDBJ databases">
        <title>Bacilli Hybrid Assemblies.</title>
        <authorList>
            <person name="Kovac J."/>
        </authorList>
    </citation>
    <scope>NUCLEOTIDE SEQUENCE [LARGE SCALE GENOMIC DNA]</scope>
    <source>
        <strain evidence="16 17">FSL R7-0666</strain>
    </source>
</reference>
<dbReference type="Pfam" id="PF00512">
    <property type="entry name" value="HisKA"/>
    <property type="match status" value="1"/>
</dbReference>
<feature type="transmembrane region" description="Helical" evidence="14">
    <location>
        <begin position="133"/>
        <end position="154"/>
    </location>
</feature>
<dbReference type="PANTHER" id="PTHR43065:SF46">
    <property type="entry name" value="C4-DICARBOXYLATE TRANSPORT SENSOR PROTEIN DCTB"/>
    <property type="match status" value="1"/>
</dbReference>
<dbReference type="Proteomes" id="UP001418796">
    <property type="component" value="Unassembled WGS sequence"/>
</dbReference>
<dbReference type="InterPro" id="IPR011620">
    <property type="entry name" value="Sig_transdc_His_kinase_LytS_TM"/>
</dbReference>
<dbReference type="EC" id="2.7.13.3" evidence="3"/>
<feature type="transmembrane region" description="Helical" evidence="14">
    <location>
        <begin position="67"/>
        <end position="94"/>
    </location>
</feature>
<evidence type="ECO:0000313" key="17">
    <source>
        <dbReference type="Proteomes" id="UP001418796"/>
    </source>
</evidence>
<dbReference type="SMART" id="SM00388">
    <property type="entry name" value="HisKA"/>
    <property type="match status" value="1"/>
</dbReference>
<evidence type="ECO:0000256" key="8">
    <source>
        <dbReference type="ARBA" id="ARBA00022741"/>
    </source>
</evidence>
<dbReference type="Pfam" id="PF07694">
    <property type="entry name" value="5TM-5TMR_LYT"/>
    <property type="match status" value="1"/>
</dbReference>
<keyword evidence="7 14" id="KW-0812">Transmembrane</keyword>
<dbReference type="SUPFAM" id="SSF47384">
    <property type="entry name" value="Homodimeric domain of signal transducing histidine kinase"/>
    <property type="match status" value="1"/>
</dbReference>
<feature type="transmembrane region" description="Helical" evidence="14">
    <location>
        <begin position="38"/>
        <end position="55"/>
    </location>
</feature>
<comment type="caution">
    <text evidence="16">The sequence shown here is derived from an EMBL/GenBank/DDBJ whole genome shotgun (WGS) entry which is preliminary data.</text>
</comment>
<dbReference type="SMART" id="SM00387">
    <property type="entry name" value="HATPase_c"/>
    <property type="match status" value="1"/>
</dbReference>
<dbReference type="Pfam" id="PF02518">
    <property type="entry name" value="HATPase_c"/>
    <property type="match status" value="1"/>
</dbReference>
<feature type="domain" description="Histidine kinase" evidence="15">
    <location>
        <begin position="216"/>
        <end position="422"/>
    </location>
</feature>
<evidence type="ECO:0000256" key="5">
    <source>
        <dbReference type="ARBA" id="ARBA00022553"/>
    </source>
</evidence>
<dbReference type="InterPro" id="IPR005467">
    <property type="entry name" value="His_kinase_dom"/>
</dbReference>
<evidence type="ECO:0000256" key="4">
    <source>
        <dbReference type="ARBA" id="ARBA00022475"/>
    </source>
</evidence>
<keyword evidence="17" id="KW-1185">Reference proteome</keyword>
<keyword evidence="11 14" id="KW-1133">Transmembrane helix</keyword>
<dbReference type="SUPFAM" id="SSF55874">
    <property type="entry name" value="ATPase domain of HSP90 chaperone/DNA topoisomerase II/histidine kinase"/>
    <property type="match status" value="1"/>
</dbReference>
<feature type="transmembrane region" description="Helical" evidence="14">
    <location>
        <begin position="9"/>
        <end position="26"/>
    </location>
</feature>
<proteinExistence type="predicted"/>
<evidence type="ECO:0000259" key="15">
    <source>
        <dbReference type="PROSITE" id="PS50109"/>
    </source>
</evidence>
<sequence>MIFGIFEKLILHVLIVLVPIILYLMIYEGQPKKRNQLVLIGFMSISSILCVSYPFHDNGLLWDLRFVPIVIAFMYGTRTSGLVVSAIVLLVRVYQGGDMVVYGMIGLVVNSIFFLMLSYFVKDQMHQSNRLKMSMLGILIPIGLQLILAMVKLLREGTLQADVDELFVFSAVYTSLILFTMFVAASLYEMFLRRERMQDELLYAVRQQSISELSASIAHEVRNPLTVVKGFLQLMKEDDTQSKQEYYQLILSELNRAENIIHEYLTLSKPQLGESMTVPMKECLIHTITLLTPYAFKEGVLLKELQTKEQEAFVYTDRSKLKQAIINFLKNAIEASAPSGEVEVTMNIKKQFVEVEICDTGKGMSKEELAKIGTVYYSTKEKGTGLGTMVSIRLIEEMGGSISYASEVNKGTTVQILLPLKKDHE</sequence>
<dbReference type="Gene3D" id="1.10.287.130">
    <property type="match status" value="1"/>
</dbReference>
<keyword evidence="4" id="KW-1003">Cell membrane</keyword>
<dbReference type="InterPro" id="IPR003661">
    <property type="entry name" value="HisK_dim/P_dom"/>
</dbReference>
<evidence type="ECO:0000256" key="1">
    <source>
        <dbReference type="ARBA" id="ARBA00000085"/>
    </source>
</evidence>
<evidence type="ECO:0000256" key="14">
    <source>
        <dbReference type="SAM" id="Phobius"/>
    </source>
</evidence>
<feature type="transmembrane region" description="Helical" evidence="14">
    <location>
        <begin position="100"/>
        <end position="121"/>
    </location>
</feature>
<dbReference type="PANTHER" id="PTHR43065">
    <property type="entry name" value="SENSOR HISTIDINE KINASE"/>
    <property type="match status" value="1"/>
</dbReference>
<dbReference type="PROSITE" id="PS50109">
    <property type="entry name" value="HIS_KIN"/>
    <property type="match status" value="1"/>
</dbReference>
<keyword evidence="5" id="KW-0597">Phosphoprotein</keyword>
<comment type="catalytic activity">
    <reaction evidence="1">
        <text>ATP + protein L-histidine = ADP + protein N-phospho-L-histidine.</text>
        <dbReference type="EC" id="2.7.13.3"/>
    </reaction>
</comment>
<comment type="subcellular location">
    <subcellularLocation>
        <location evidence="2">Cell membrane</location>
        <topology evidence="2">Multi-pass membrane protein</topology>
    </subcellularLocation>
</comment>
<evidence type="ECO:0000256" key="10">
    <source>
        <dbReference type="ARBA" id="ARBA00022840"/>
    </source>
</evidence>
<dbReference type="InterPro" id="IPR036097">
    <property type="entry name" value="HisK_dim/P_sf"/>
</dbReference>
<evidence type="ECO:0000256" key="11">
    <source>
        <dbReference type="ARBA" id="ARBA00022989"/>
    </source>
</evidence>
<dbReference type="EMBL" id="JBCITK010000001">
    <property type="protein sequence ID" value="MEN0642736.1"/>
    <property type="molecule type" value="Genomic_DNA"/>
</dbReference>
<dbReference type="InterPro" id="IPR004358">
    <property type="entry name" value="Sig_transdc_His_kin-like_C"/>
</dbReference>
<keyword evidence="6" id="KW-0808">Transferase</keyword>
<evidence type="ECO:0000256" key="9">
    <source>
        <dbReference type="ARBA" id="ARBA00022777"/>
    </source>
</evidence>
<evidence type="ECO:0000256" key="2">
    <source>
        <dbReference type="ARBA" id="ARBA00004651"/>
    </source>
</evidence>
<dbReference type="CDD" id="cd00082">
    <property type="entry name" value="HisKA"/>
    <property type="match status" value="1"/>
</dbReference>
<keyword evidence="9" id="KW-0418">Kinase</keyword>
<dbReference type="PRINTS" id="PR00344">
    <property type="entry name" value="BCTRLSENSOR"/>
</dbReference>
<accession>A0ABU9VFQ8</accession>
<feature type="transmembrane region" description="Helical" evidence="14">
    <location>
        <begin position="166"/>
        <end position="188"/>
    </location>
</feature>
<evidence type="ECO:0000256" key="7">
    <source>
        <dbReference type="ARBA" id="ARBA00022692"/>
    </source>
</evidence>
<gene>
    <name evidence="16" type="ORF">MKY91_06125</name>
</gene>